<organism evidence="2">
    <name type="scientific">uncultured Frankineae bacterium</name>
    <dbReference type="NCBI Taxonomy" id="437475"/>
    <lineage>
        <taxon>Bacteria</taxon>
        <taxon>Bacillati</taxon>
        <taxon>Actinomycetota</taxon>
        <taxon>Actinomycetes</taxon>
        <taxon>Frankiales</taxon>
        <taxon>environmental samples</taxon>
    </lineage>
</organism>
<evidence type="ECO:0000259" key="1">
    <source>
        <dbReference type="Pfam" id="PF00561"/>
    </source>
</evidence>
<dbReference type="GO" id="GO:0046503">
    <property type="term" value="P:glycerolipid catabolic process"/>
    <property type="evidence" value="ECO:0007669"/>
    <property type="project" value="TreeGrafter"/>
</dbReference>
<dbReference type="EMBL" id="CADCUE010000134">
    <property type="protein sequence ID" value="CAA9335583.1"/>
    <property type="molecule type" value="Genomic_DNA"/>
</dbReference>
<dbReference type="InterPro" id="IPR029058">
    <property type="entry name" value="AB_hydrolase_fold"/>
</dbReference>
<accession>A0A6J4LKG6</accession>
<dbReference type="InterPro" id="IPR000073">
    <property type="entry name" value="AB_hydrolase_1"/>
</dbReference>
<dbReference type="PANTHER" id="PTHR43433">
    <property type="entry name" value="HYDROLASE, ALPHA/BETA FOLD FAMILY PROTEIN"/>
    <property type="match status" value="1"/>
</dbReference>
<keyword evidence="2" id="KW-0378">Hydrolase</keyword>
<evidence type="ECO:0000313" key="2">
    <source>
        <dbReference type="EMBL" id="CAA9335583.1"/>
    </source>
</evidence>
<protein>
    <submittedName>
        <fullName evidence="2">Hydrolase, alpha/beta fold family</fullName>
    </submittedName>
</protein>
<dbReference type="AlphaFoldDB" id="A0A6J4LKG6"/>
<reference evidence="2" key="1">
    <citation type="submission" date="2020-02" db="EMBL/GenBank/DDBJ databases">
        <authorList>
            <person name="Meier V. D."/>
        </authorList>
    </citation>
    <scope>NUCLEOTIDE SEQUENCE</scope>
    <source>
        <strain evidence="2">AVDCRST_MAG16</strain>
    </source>
</reference>
<dbReference type="InterPro" id="IPR050471">
    <property type="entry name" value="AB_hydrolase"/>
</dbReference>
<gene>
    <name evidence="2" type="ORF">AVDCRST_MAG16-1552</name>
</gene>
<dbReference type="GO" id="GO:0004806">
    <property type="term" value="F:triacylglycerol lipase activity"/>
    <property type="evidence" value="ECO:0007669"/>
    <property type="project" value="TreeGrafter"/>
</dbReference>
<dbReference type="PANTHER" id="PTHR43433:SF5">
    <property type="entry name" value="AB HYDROLASE-1 DOMAIN-CONTAINING PROTEIN"/>
    <property type="match status" value="1"/>
</dbReference>
<proteinExistence type="predicted"/>
<sequence>MRHSTGKVQTRDVEIAYETFGDPSGRPLLLVMGLASQMLHWHEDLCRLLVDRGFHVVRFDNRDIGLSTHLTDAPPADVLAALGGDTSSASYTLDDLADDIVGLLDGLGVADPVHVVGASMGGMIAQTLAVRHPDRVASLTSIMSTPSPTIGAPTEAATAVLLAPPATDREQAVQRTLGAYRVIGSPGYALDEAWLADIAGQSYDRGYDPPGVARQLLAVAASGDRTAALAGITAPTLVIHGEDDPLVQLEGGRATAAAVPGAELMVLPGMGHNLPRELWPTFVDAIVAVADRAEQPRRRTA</sequence>
<feature type="domain" description="AB hydrolase-1" evidence="1">
    <location>
        <begin position="27"/>
        <end position="274"/>
    </location>
</feature>
<name>A0A6J4LKG6_9ACTN</name>
<dbReference type="SUPFAM" id="SSF53474">
    <property type="entry name" value="alpha/beta-Hydrolases"/>
    <property type="match status" value="1"/>
</dbReference>
<dbReference type="Gene3D" id="3.40.50.1820">
    <property type="entry name" value="alpha/beta hydrolase"/>
    <property type="match status" value="1"/>
</dbReference>
<dbReference type="Pfam" id="PF00561">
    <property type="entry name" value="Abhydrolase_1"/>
    <property type="match status" value="1"/>
</dbReference>